<sequence length="13" mass="1409">MLVHSAVAVKKPE</sequence>
<gene>
    <name evidence="1" type="ORF">SRO942_LOCUS29265</name>
</gene>
<evidence type="ECO:0000313" key="2">
    <source>
        <dbReference type="Proteomes" id="UP000681722"/>
    </source>
</evidence>
<evidence type="ECO:0000313" key="1">
    <source>
        <dbReference type="EMBL" id="CAF4138492.1"/>
    </source>
</evidence>
<feature type="non-terminal residue" evidence="1">
    <location>
        <position position="13"/>
    </location>
</feature>
<reference evidence="1" key="1">
    <citation type="submission" date="2021-02" db="EMBL/GenBank/DDBJ databases">
        <authorList>
            <person name="Nowell W R."/>
        </authorList>
    </citation>
    <scope>NUCLEOTIDE SEQUENCE</scope>
</reference>
<protein>
    <submittedName>
        <fullName evidence="1">Uncharacterized protein</fullName>
    </submittedName>
</protein>
<dbReference type="EMBL" id="CAJOBC010039782">
    <property type="protein sequence ID" value="CAF4138492.1"/>
    <property type="molecule type" value="Genomic_DNA"/>
</dbReference>
<proteinExistence type="predicted"/>
<comment type="caution">
    <text evidence="1">The sequence shown here is derived from an EMBL/GenBank/DDBJ whole genome shotgun (WGS) entry which is preliminary data.</text>
</comment>
<name>A0A8S2R0B7_9BILA</name>
<dbReference type="Proteomes" id="UP000681722">
    <property type="component" value="Unassembled WGS sequence"/>
</dbReference>
<accession>A0A8S2R0B7</accession>
<organism evidence="1 2">
    <name type="scientific">Didymodactylos carnosus</name>
    <dbReference type="NCBI Taxonomy" id="1234261"/>
    <lineage>
        <taxon>Eukaryota</taxon>
        <taxon>Metazoa</taxon>
        <taxon>Spiralia</taxon>
        <taxon>Gnathifera</taxon>
        <taxon>Rotifera</taxon>
        <taxon>Eurotatoria</taxon>
        <taxon>Bdelloidea</taxon>
        <taxon>Philodinida</taxon>
        <taxon>Philodinidae</taxon>
        <taxon>Didymodactylos</taxon>
    </lineage>
</organism>